<feature type="region of interest" description="Disordered" evidence="2">
    <location>
        <begin position="35"/>
        <end position="80"/>
    </location>
</feature>
<dbReference type="SUPFAM" id="SSF54106">
    <property type="entry name" value="LysM domain"/>
    <property type="match status" value="1"/>
</dbReference>
<dbReference type="PROSITE" id="PS51782">
    <property type="entry name" value="LYSM"/>
    <property type="match status" value="1"/>
</dbReference>
<feature type="signal peptide" evidence="3">
    <location>
        <begin position="1"/>
        <end position="27"/>
    </location>
</feature>
<name>A0A4R6UFT9_9BURK</name>
<dbReference type="Gene3D" id="1.10.530.10">
    <property type="match status" value="1"/>
</dbReference>
<dbReference type="PANTHER" id="PTHR37423:SF2">
    <property type="entry name" value="MEMBRANE-BOUND LYTIC MUREIN TRANSGLYCOSYLASE C"/>
    <property type="match status" value="1"/>
</dbReference>
<dbReference type="SMART" id="SM00257">
    <property type="entry name" value="LysM"/>
    <property type="match status" value="1"/>
</dbReference>
<organism evidence="5 6">
    <name type="scientific">Tepidicella xavieri</name>
    <dbReference type="NCBI Taxonomy" id="360241"/>
    <lineage>
        <taxon>Bacteria</taxon>
        <taxon>Pseudomonadati</taxon>
        <taxon>Pseudomonadota</taxon>
        <taxon>Betaproteobacteria</taxon>
        <taxon>Burkholderiales</taxon>
        <taxon>Tepidicella</taxon>
    </lineage>
</organism>
<feature type="region of interest" description="Disordered" evidence="2">
    <location>
        <begin position="491"/>
        <end position="534"/>
    </location>
</feature>
<dbReference type="AlphaFoldDB" id="A0A4R6UFT9"/>
<dbReference type="CDD" id="cd16894">
    <property type="entry name" value="MltD-like"/>
    <property type="match status" value="1"/>
</dbReference>
<dbReference type="EMBL" id="SNYL01000002">
    <property type="protein sequence ID" value="TDQ44836.1"/>
    <property type="molecule type" value="Genomic_DNA"/>
</dbReference>
<evidence type="ECO:0000259" key="4">
    <source>
        <dbReference type="PROSITE" id="PS51782"/>
    </source>
</evidence>
<evidence type="ECO:0000256" key="1">
    <source>
        <dbReference type="ARBA" id="ARBA00007734"/>
    </source>
</evidence>
<comment type="caution">
    <text evidence="5">The sequence shown here is derived from an EMBL/GenBank/DDBJ whole genome shotgun (WGS) entry which is preliminary data.</text>
</comment>
<feature type="chain" id="PRO_5020292806" evidence="3">
    <location>
        <begin position="28"/>
        <end position="534"/>
    </location>
</feature>
<evidence type="ECO:0000313" key="6">
    <source>
        <dbReference type="Proteomes" id="UP000295510"/>
    </source>
</evidence>
<keyword evidence="3" id="KW-0732">Signal</keyword>
<dbReference type="GO" id="GO:0008933">
    <property type="term" value="F:peptidoglycan lytic transglycosylase activity"/>
    <property type="evidence" value="ECO:0007669"/>
    <property type="project" value="InterPro"/>
</dbReference>
<dbReference type="InterPro" id="IPR036779">
    <property type="entry name" value="LysM_dom_sf"/>
</dbReference>
<dbReference type="SUPFAM" id="SSF53955">
    <property type="entry name" value="Lysozyme-like"/>
    <property type="match status" value="1"/>
</dbReference>
<gene>
    <name evidence="5" type="ORF">DFR43_102179</name>
</gene>
<dbReference type="PROSITE" id="PS00922">
    <property type="entry name" value="TRANSGLYCOSYLASE"/>
    <property type="match status" value="1"/>
</dbReference>
<evidence type="ECO:0000313" key="5">
    <source>
        <dbReference type="EMBL" id="TDQ44836.1"/>
    </source>
</evidence>
<dbReference type="InterPro" id="IPR008258">
    <property type="entry name" value="Transglycosylase_SLT_dom_1"/>
</dbReference>
<feature type="compositionally biased region" description="Polar residues" evidence="2">
    <location>
        <begin position="509"/>
        <end position="534"/>
    </location>
</feature>
<dbReference type="Proteomes" id="UP000295510">
    <property type="component" value="Unassembled WGS sequence"/>
</dbReference>
<feature type="domain" description="LysM" evidence="4">
    <location>
        <begin position="442"/>
        <end position="486"/>
    </location>
</feature>
<dbReference type="GO" id="GO:0016020">
    <property type="term" value="C:membrane"/>
    <property type="evidence" value="ECO:0007669"/>
    <property type="project" value="InterPro"/>
</dbReference>
<evidence type="ECO:0000256" key="2">
    <source>
        <dbReference type="SAM" id="MobiDB-lite"/>
    </source>
</evidence>
<dbReference type="CDD" id="cd00118">
    <property type="entry name" value="LysM"/>
    <property type="match status" value="1"/>
</dbReference>
<evidence type="ECO:0000256" key="3">
    <source>
        <dbReference type="SAM" id="SignalP"/>
    </source>
</evidence>
<dbReference type="Pfam" id="PF01464">
    <property type="entry name" value="SLT"/>
    <property type="match status" value="1"/>
</dbReference>
<feature type="compositionally biased region" description="Low complexity" evidence="2">
    <location>
        <begin position="491"/>
        <end position="508"/>
    </location>
</feature>
<dbReference type="InterPro" id="IPR018392">
    <property type="entry name" value="LysM"/>
</dbReference>
<comment type="similarity">
    <text evidence="1">Belongs to the transglycosylase Slt family.</text>
</comment>
<sequence length="534" mass="58730">MNPSNASPMQSRFIRLSLALLPPLILAACAQLPSAPAGSETATPPHQPSDAQPIARSKSPTSAPVIPNGPLQSLTTAAAPPVPTATVATLEAPKDLWDRVRRGFAMPDLDTDLVRHHEQWYASRPDYIQRMVDRGSKYLFHIVEEVERRGLPQELALLPFIESAFNPQAVSHAKAAGMWQFMPATGRDFDLKQNAFRDDRRDVLASTRAALDYLERLHRMFGDWHLALAAYNWGNGNVSRAIQRNRAAGLGTGYLDLRMPDETRNYVPKLQAVKNLIADPQRLSVRLPHVGNHPFFDTVTIDRDMDVALIAELAGVSVNDFHQLNPAHNKPVIMAAGTPTVLLPWDNAALFEERLRQHQGPTATWTAWRVPRNMTIAEAARQHQLTEAQLREINRIPPRMMLRAGSTVLVPRQGKLDADVPEHIADNGQILLLPEAAATRAQRVTVRAGDTLSAIARRHGVTVANLQAWNHLRPNQPIRVGQVLVVHSRTAANTAPARASAPARQTSSKTAASPGRQSPTRTAQASSKTPVTNR</sequence>
<dbReference type="InterPro" id="IPR000189">
    <property type="entry name" value="Transglyc_AS"/>
</dbReference>
<protein>
    <submittedName>
        <fullName evidence="5">Membrane-bound lytic murein transglycosylase D</fullName>
    </submittedName>
</protein>
<proteinExistence type="inferred from homology"/>
<dbReference type="PANTHER" id="PTHR37423">
    <property type="entry name" value="SOLUBLE LYTIC MUREIN TRANSGLYCOSYLASE-RELATED"/>
    <property type="match status" value="1"/>
</dbReference>
<dbReference type="Pfam" id="PF01476">
    <property type="entry name" value="LysM"/>
    <property type="match status" value="2"/>
</dbReference>
<dbReference type="Gene3D" id="3.10.350.10">
    <property type="entry name" value="LysM domain"/>
    <property type="match status" value="1"/>
</dbReference>
<reference evidence="5 6" key="1">
    <citation type="submission" date="2019-03" db="EMBL/GenBank/DDBJ databases">
        <title>Genomic Encyclopedia of Type Strains, Phase IV (KMG-IV): sequencing the most valuable type-strain genomes for metagenomic binning, comparative biology and taxonomic classification.</title>
        <authorList>
            <person name="Goeker M."/>
        </authorList>
    </citation>
    <scope>NUCLEOTIDE SEQUENCE [LARGE SCALE GENOMIC DNA]</scope>
    <source>
        <strain evidence="5 6">DSM 19605</strain>
    </source>
</reference>
<dbReference type="InterPro" id="IPR023346">
    <property type="entry name" value="Lysozyme-like_dom_sf"/>
</dbReference>
<dbReference type="GO" id="GO:0000270">
    <property type="term" value="P:peptidoglycan metabolic process"/>
    <property type="evidence" value="ECO:0007669"/>
    <property type="project" value="InterPro"/>
</dbReference>
<accession>A0A4R6UFT9</accession>
<keyword evidence="6" id="KW-1185">Reference proteome</keyword>